<evidence type="ECO:0000256" key="2">
    <source>
        <dbReference type="ARBA" id="ARBA00006171"/>
    </source>
</evidence>
<dbReference type="GO" id="GO:0003824">
    <property type="term" value="F:catalytic activity"/>
    <property type="evidence" value="ECO:0007669"/>
    <property type="project" value="UniProtKB-ARBA"/>
</dbReference>
<dbReference type="InterPro" id="IPR023214">
    <property type="entry name" value="HAD_sf"/>
</dbReference>
<evidence type="ECO:0000313" key="6">
    <source>
        <dbReference type="EMBL" id="PHN02864.1"/>
    </source>
</evidence>
<evidence type="ECO:0000313" key="7">
    <source>
        <dbReference type="Proteomes" id="UP000223913"/>
    </source>
</evidence>
<comment type="similarity">
    <text evidence="2">Belongs to the HAD-like hydrolase superfamily. CbbY/CbbZ/Gph/YieH family.</text>
</comment>
<dbReference type="SFLD" id="SFLDS00003">
    <property type="entry name" value="Haloacid_Dehalogenase"/>
    <property type="match status" value="1"/>
</dbReference>
<dbReference type="PANTHER" id="PTHR46193">
    <property type="entry name" value="6-PHOSPHOGLUCONATE PHOSPHATASE"/>
    <property type="match status" value="1"/>
</dbReference>
<evidence type="ECO:0000256" key="3">
    <source>
        <dbReference type="ARBA" id="ARBA00022723"/>
    </source>
</evidence>
<evidence type="ECO:0000256" key="1">
    <source>
        <dbReference type="ARBA" id="ARBA00001946"/>
    </source>
</evidence>
<sequence length="214" mass="24193">MNYQGIIFDLDGTLVDTEPIHRDAWFKVMAEYDLEFGNEWFEQWIGKSDRVLAESLERYYKVPASADLLQEKKRKTYHLMAAEFAAPFTGVEVLLGLLKDNFRMGIATNSSDKDAASVFQKTKLDTFFQTIVTADMVDKLKPAPDMYLLASKRLGLFTDVCLVVEDSPSGVKAAKEAGMYVLAVTNSHPEESLKQADKIFTTSQDALQWIFDNH</sequence>
<accession>A0A2D0N2Y8</accession>
<reference evidence="6 7" key="1">
    <citation type="submission" date="2017-10" db="EMBL/GenBank/DDBJ databases">
        <title>The draft genome sequence of Lewinella nigricans NBRC 102662.</title>
        <authorList>
            <person name="Wang K."/>
        </authorList>
    </citation>
    <scope>NUCLEOTIDE SEQUENCE [LARGE SCALE GENOMIC DNA]</scope>
    <source>
        <strain evidence="6 7">NBRC 102662</strain>
    </source>
</reference>
<dbReference type="NCBIfam" id="TIGR01509">
    <property type="entry name" value="HAD-SF-IA-v3"/>
    <property type="match status" value="1"/>
</dbReference>
<dbReference type="SFLD" id="SFLDG01135">
    <property type="entry name" value="C1.5.6:_HAD__Beta-PGM__Phospha"/>
    <property type="match status" value="1"/>
</dbReference>
<dbReference type="SUPFAM" id="SSF56784">
    <property type="entry name" value="HAD-like"/>
    <property type="match status" value="1"/>
</dbReference>
<comment type="cofactor">
    <cofactor evidence="1">
        <name>Mg(2+)</name>
        <dbReference type="ChEBI" id="CHEBI:18420"/>
    </cofactor>
</comment>
<evidence type="ECO:0000256" key="4">
    <source>
        <dbReference type="ARBA" id="ARBA00022842"/>
    </source>
</evidence>
<dbReference type="Gene3D" id="3.40.50.1000">
    <property type="entry name" value="HAD superfamily/HAD-like"/>
    <property type="match status" value="1"/>
</dbReference>
<dbReference type="SFLD" id="SFLDG01129">
    <property type="entry name" value="C1.5:_HAD__Beta-PGM__Phosphata"/>
    <property type="match status" value="1"/>
</dbReference>
<dbReference type="OrthoDB" id="9797743at2"/>
<dbReference type="GO" id="GO:0046872">
    <property type="term" value="F:metal ion binding"/>
    <property type="evidence" value="ECO:0007669"/>
    <property type="project" value="UniProtKB-KW"/>
</dbReference>
<dbReference type="PRINTS" id="PR00413">
    <property type="entry name" value="HADHALOGNASE"/>
</dbReference>
<protein>
    <recommendedName>
        <fullName evidence="8">HAD family phosphatase</fullName>
    </recommendedName>
</protein>
<proteinExistence type="inferred from homology"/>
<keyword evidence="3" id="KW-0479">Metal-binding</keyword>
<dbReference type="InterPro" id="IPR023198">
    <property type="entry name" value="PGP-like_dom2"/>
</dbReference>
<evidence type="ECO:0000256" key="5">
    <source>
        <dbReference type="ARBA" id="ARBA00023277"/>
    </source>
</evidence>
<dbReference type="InterPro" id="IPR006439">
    <property type="entry name" value="HAD-SF_hydro_IA"/>
</dbReference>
<dbReference type="Proteomes" id="UP000223913">
    <property type="component" value="Unassembled WGS sequence"/>
</dbReference>
<dbReference type="PANTHER" id="PTHR46193:SF18">
    <property type="entry name" value="HEXITOL PHOSPHATASE B"/>
    <property type="match status" value="1"/>
</dbReference>
<dbReference type="InterPro" id="IPR051600">
    <property type="entry name" value="Beta-PGM-like"/>
</dbReference>
<dbReference type="NCBIfam" id="TIGR01549">
    <property type="entry name" value="HAD-SF-IA-v1"/>
    <property type="match status" value="1"/>
</dbReference>
<keyword evidence="5" id="KW-0119">Carbohydrate metabolism</keyword>
<keyword evidence="7" id="KW-1185">Reference proteome</keyword>
<keyword evidence="4" id="KW-0460">Magnesium</keyword>
<organism evidence="6 7">
    <name type="scientific">Flavilitoribacter nigricans (strain ATCC 23147 / DSM 23189 / NBRC 102662 / NCIMB 1420 / SS-2)</name>
    <name type="common">Lewinella nigricans</name>
    <dbReference type="NCBI Taxonomy" id="1122177"/>
    <lineage>
        <taxon>Bacteria</taxon>
        <taxon>Pseudomonadati</taxon>
        <taxon>Bacteroidota</taxon>
        <taxon>Saprospiria</taxon>
        <taxon>Saprospirales</taxon>
        <taxon>Lewinellaceae</taxon>
        <taxon>Flavilitoribacter</taxon>
    </lineage>
</organism>
<dbReference type="EMBL" id="PDUD01000036">
    <property type="protein sequence ID" value="PHN02864.1"/>
    <property type="molecule type" value="Genomic_DNA"/>
</dbReference>
<dbReference type="InterPro" id="IPR041492">
    <property type="entry name" value="HAD_2"/>
</dbReference>
<dbReference type="Pfam" id="PF13419">
    <property type="entry name" value="HAD_2"/>
    <property type="match status" value="1"/>
</dbReference>
<dbReference type="AlphaFoldDB" id="A0A2D0N2Y8"/>
<evidence type="ECO:0008006" key="8">
    <source>
        <dbReference type="Google" id="ProtNLM"/>
    </source>
</evidence>
<comment type="caution">
    <text evidence="6">The sequence shown here is derived from an EMBL/GenBank/DDBJ whole genome shotgun (WGS) entry which is preliminary data.</text>
</comment>
<gene>
    <name evidence="6" type="ORF">CRP01_30265</name>
</gene>
<dbReference type="InterPro" id="IPR036412">
    <property type="entry name" value="HAD-like_sf"/>
</dbReference>
<dbReference type="Gene3D" id="1.10.150.240">
    <property type="entry name" value="Putative phosphatase, domain 2"/>
    <property type="match status" value="1"/>
</dbReference>
<name>A0A2D0N2Y8_FLAN2</name>
<dbReference type="RefSeq" id="WP_099153804.1">
    <property type="nucleotide sequence ID" value="NZ_PDUD01000036.1"/>
</dbReference>